<dbReference type="EMBL" id="JAHRIQ010029648">
    <property type="protein sequence ID" value="MEQ2231001.1"/>
    <property type="molecule type" value="Genomic_DNA"/>
</dbReference>
<name>A0ABV0TDZ3_9TELE</name>
<evidence type="ECO:0000256" key="1">
    <source>
        <dbReference type="SAM" id="Coils"/>
    </source>
</evidence>
<reference evidence="3 4" key="1">
    <citation type="submission" date="2021-06" db="EMBL/GenBank/DDBJ databases">
        <authorList>
            <person name="Palmer J.M."/>
        </authorList>
    </citation>
    <scope>NUCLEOTIDE SEQUENCE [LARGE SCALE GENOMIC DNA]</scope>
    <source>
        <strain evidence="4">if_2019</strain>
        <tissue evidence="3">Muscle</tissue>
    </source>
</reference>
<keyword evidence="4" id="KW-1185">Reference proteome</keyword>
<comment type="caution">
    <text evidence="3">The sequence shown here is derived from an EMBL/GenBank/DDBJ whole genome shotgun (WGS) entry which is preliminary data.</text>
</comment>
<evidence type="ECO:0000256" key="2">
    <source>
        <dbReference type="SAM" id="MobiDB-lite"/>
    </source>
</evidence>
<accession>A0ABV0TDZ3</accession>
<feature type="coiled-coil region" evidence="1">
    <location>
        <begin position="66"/>
        <end position="147"/>
    </location>
</feature>
<dbReference type="Proteomes" id="UP001482620">
    <property type="component" value="Unassembled WGS sequence"/>
</dbReference>
<dbReference type="PANTHER" id="PTHR45615:SF8">
    <property type="entry name" value="UNCONVENTIONAL MYOSIN-XVIIIB"/>
    <property type="match status" value="1"/>
</dbReference>
<feature type="region of interest" description="Disordered" evidence="2">
    <location>
        <begin position="1"/>
        <end position="24"/>
    </location>
</feature>
<dbReference type="PANTHER" id="PTHR45615">
    <property type="entry name" value="MYOSIN HEAVY CHAIN, NON-MUSCLE"/>
    <property type="match status" value="1"/>
</dbReference>
<organism evidence="3 4">
    <name type="scientific">Ilyodon furcidens</name>
    <name type="common">goldbreast splitfin</name>
    <dbReference type="NCBI Taxonomy" id="33524"/>
    <lineage>
        <taxon>Eukaryota</taxon>
        <taxon>Metazoa</taxon>
        <taxon>Chordata</taxon>
        <taxon>Craniata</taxon>
        <taxon>Vertebrata</taxon>
        <taxon>Euteleostomi</taxon>
        <taxon>Actinopterygii</taxon>
        <taxon>Neopterygii</taxon>
        <taxon>Teleostei</taxon>
        <taxon>Neoteleostei</taxon>
        <taxon>Acanthomorphata</taxon>
        <taxon>Ovalentaria</taxon>
        <taxon>Atherinomorphae</taxon>
        <taxon>Cyprinodontiformes</taxon>
        <taxon>Goodeidae</taxon>
        <taxon>Ilyodon</taxon>
    </lineage>
</organism>
<evidence type="ECO:0000313" key="3">
    <source>
        <dbReference type="EMBL" id="MEQ2231001.1"/>
    </source>
</evidence>
<evidence type="ECO:0008006" key="5">
    <source>
        <dbReference type="Google" id="ProtNLM"/>
    </source>
</evidence>
<feature type="compositionally biased region" description="Basic and acidic residues" evidence="2">
    <location>
        <begin position="11"/>
        <end position="22"/>
    </location>
</feature>
<feature type="compositionally biased region" description="Basic residues" evidence="2">
    <location>
        <begin position="1"/>
        <end position="10"/>
    </location>
</feature>
<evidence type="ECO:0000313" key="4">
    <source>
        <dbReference type="Proteomes" id="UP001482620"/>
    </source>
</evidence>
<proteinExistence type="predicted"/>
<feature type="coiled-coil region" evidence="1">
    <location>
        <begin position="176"/>
        <end position="228"/>
    </location>
</feature>
<keyword evidence="1" id="KW-0175">Coiled coil</keyword>
<sequence>DEVSALRRRLEKSEKERNELRQTADSLETKVTAVTSELSDERFRGDAVGQALDVERAERLRLGKENKDLLARLDQFKVTMETLEKQLEEEKQKAQVAASHRGAATESELALELDCCQTEVEFVRRRLKQTEEKLETERQTRQQLDTKVGTLQAQLEQSRRSTSDLKRHCRRVTSDLQDARVLSDALQSRMHELERKQRRFDNELAQALEEANNEKEQKDKALQDNSALGTEVFNLRRNLQVPDNEFKQVQLIQVMSGEQEGFLKKN</sequence>
<feature type="non-terminal residue" evidence="3">
    <location>
        <position position="1"/>
    </location>
</feature>
<protein>
    <recommendedName>
        <fullName evidence="5">Myosin heavy chain</fullName>
    </recommendedName>
</protein>
<gene>
    <name evidence="3" type="ORF">ILYODFUR_034963</name>
</gene>